<dbReference type="AlphaFoldDB" id="A0A2I0UF14"/>
<dbReference type="InterPro" id="IPR036397">
    <property type="entry name" value="RNaseH_sf"/>
</dbReference>
<proteinExistence type="predicted"/>
<dbReference type="Gene3D" id="3.30.420.10">
    <property type="entry name" value="Ribonuclease H-like superfamily/Ribonuclease H"/>
    <property type="match status" value="1"/>
</dbReference>
<keyword evidence="2" id="KW-1185">Reference proteome</keyword>
<dbReference type="OrthoDB" id="9950135at2759"/>
<dbReference type="Proteomes" id="UP000233556">
    <property type="component" value="Unassembled WGS sequence"/>
</dbReference>
<dbReference type="SUPFAM" id="SSF53098">
    <property type="entry name" value="Ribonuclease H-like"/>
    <property type="match status" value="1"/>
</dbReference>
<dbReference type="GO" id="GO:0003676">
    <property type="term" value="F:nucleic acid binding"/>
    <property type="evidence" value="ECO:0007669"/>
    <property type="project" value="InterPro"/>
</dbReference>
<dbReference type="EMBL" id="KZ505814">
    <property type="protein sequence ID" value="PKU44638.1"/>
    <property type="molecule type" value="Genomic_DNA"/>
</dbReference>
<organism evidence="1 2">
    <name type="scientific">Limosa lapponica baueri</name>
    <dbReference type="NCBI Taxonomy" id="1758121"/>
    <lineage>
        <taxon>Eukaryota</taxon>
        <taxon>Metazoa</taxon>
        <taxon>Chordata</taxon>
        <taxon>Craniata</taxon>
        <taxon>Vertebrata</taxon>
        <taxon>Euteleostomi</taxon>
        <taxon>Archelosauria</taxon>
        <taxon>Archosauria</taxon>
        <taxon>Dinosauria</taxon>
        <taxon>Saurischia</taxon>
        <taxon>Theropoda</taxon>
        <taxon>Coelurosauria</taxon>
        <taxon>Aves</taxon>
        <taxon>Neognathae</taxon>
        <taxon>Neoaves</taxon>
        <taxon>Charadriiformes</taxon>
        <taxon>Scolopacidae</taxon>
        <taxon>Limosa</taxon>
    </lineage>
</organism>
<evidence type="ECO:0000313" key="1">
    <source>
        <dbReference type="EMBL" id="PKU44638.1"/>
    </source>
</evidence>
<gene>
    <name evidence="1" type="ORF">llap_5074</name>
</gene>
<dbReference type="InterPro" id="IPR012337">
    <property type="entry name" value="RNaseH-like_sf"/>
</dbReference>
<protein>
    <recommendedName>
        <fullName evidence="3">Integrase zinc-binding domain-containing protein</fullName>
    </recommendedName>
</protein>
<reference evidence="2" key="1">
    <citation type="submission" date="2017-11" db="EMBL/GenBank/DDBJ databases">
        <authorList>
            <person name="Lima N.C."/>
            <person name="Parody-Merino A.M."/>
            <person name="Battley P.F."/>
            <person name="Fidler A.E."/>
            <person name="Prosdocimi F."/>
        </authorList>
    </citation>
    <scope>NUCLEOTIDE SEQUENCE [LARGE SCALE GENOMIC DNA]</scope>
</reference>
<evidence type="ECO:0008006" key="3">
    <source>
        <dbReference type="Google" id="ProtNLM"/>
    </source>
</evidence>
<reference evidence="2" key="2">
    <citation type="submission" date="2017-12" db="EMBL/GenBank/DDBJ databases">
        <title>Genome sequence of the Bar-tailed Godwit (Limosa lapponica baueri).</title>
        <authorList>
            <person name="Lima N.C.B."/>
            <person name="Parody-Merino A.M."/>
            <person name="Battley P.F."/>
            <person name="Fidler A.E."/>
            <person name="Prosdocimi F."/>
        </authorList>
    </citation>
    <scope>NUCLEOTIDE SEQUENCE [LARGE SCALE GENOMIC DNA]</scope>
</reference>
<sequence>MVANALCGWLHQWKQSNWQHRDKPIWASELWQDIAAWIENWVVKVRHVDARVPKSQATKEHQNNQQVDRAAKIEVAQVDLDRHHKAELFIARWAHDTSGQQGSDATYRWGHDRGVDTIAQVIHECETCTAIKQAKWLKPLWYGGRWLTYKYGEALQIDSITLPQTHQGKHHVLTMVEATTGWL</sequence>
<accession>A0A2I0UF14</accession>
<name>A0A2I0UF14_LIMLA</name>
<evidence type="ECO:0000313" key="2">
    <source>
        <dbReference type="Proteomes" id="UP000233556"/>
    </source>
</evidence>